<organism evidence="2 3">
    <name type="scientific">Marinobacterium stanieri</name>
    <dbReference type="NCBI Taxonomy" id="49186"/>
    <lineage>
        <taxon>Bacteria</taxon>
        <taxon>Pseudomonadati</taxon>
        <taxon>Pseudomonadota</taxon>
        <taxon>Gammaproteobacteria</taxon>
        <taxon>Oceanospirillales</taxon>
        <taxon>Oceanospirillaceae</taxon>
        <taxon>Marinobacterium</taxon>
    </lineage>
</organism>
<accession>A0A1N6NLI1</accession>
<protein>
    <submittedName>
        <fullName evidence="2">Uncharacterized protein</fullName>
    </submittedName>
</protein>
<dbReference type="Proteomes" id="UP000186895">
    <property type="component" value="Unassembled WGS sequence"/>
</dbReference>
<keyword evidence="3" id="KW-1185">Reference proteome</keyword>
<feature type="region of interest" description="Disordered" evidence="1">
    <location>
        <begin position="1"/>
        <end position="66"/>
    </location>
</feature>
<name>A0A1N6NLI1_9GAMM</name>
<proteinExistence type="predicted"/>
<evidence type="ECO:0000313" key="3">
    <source>
        <dbReference type="Proteomes" id="UP000186895"/>
    </source>
</evidence>
<dbReference type="AlphaFoldDB" id="A0A1N6NLI1"/>
<gene>
    <name evidence="2" type="ORF">SAMN05421647_101404</name>
</gene>
<evidence type="ECO:0000313" key="2">
    <source>
        <dbReference type="EMBL" id="SIP92826.1"/>
    </source>
</evidence>
<feature type="compositionally biased region" description="Low complexity" evidence="1">
    <location>
        <begin position="22"/>
        <end position="34"/>
    </location>
</feature>
<feature type="compositionally biased region" description="Basic residues" evidence="1">
    <location>
        <begin position="1"/>
        <end position="14"/>
    </location>
</feature>
<reference evidence="2 3" key="1">
    <citation type="submission" date="2017-01" db="EMBL/GenBank/DDBJ databases">
        <authorList>
            <person name="Mah S.A."/>
            <person name="Swanson W.J."/>
            <person name="Moy G.W."/>
            <person name="Vacquier V.D."/>
        </authorList>
    </citation>
    <scope>NUCLEOTIDE SEQUENCE [LARGE SCALE GENOMIC DNA]</scope>
    <source>
        <strain evidence="2 3">DSM 7027</strain>
    </source>
</reference>
<dbReference type="EMBL" id="FTMN01000001">
    <property type="protein sequence ID" value="SIP92826.1"/>
    <property type="molecule type" value="Genomic_DNA"/>
</dbReference>
<sequence>MRHLRKAFSTHRLIRSQPETNSADTPPSASSATDQDIYEVPTATSLGDTHWQRKRPWHAGGTSPESSLERLIALWDETEETYSKKV</sequence>
<evidence type="ECO:0000256" key="1">
    <source>
        <dbReference type="SAM" id="MobiDB-lite"/>
    </source>
</evidence>